<sequence length="277" mass="31251">MGPTGVGKSTFINTAAGREDATVVGHDLESCTAKIHHVIVPYPKDPNRRIIFVDTPGFDDTYEDDSEILRRIAVWLARSYSDEMRLAGVIYLHEITQTRMLGTSRKNLMMFERLCGNEGFRSVILATTKWANLPDGIAAGTKREDQLKGTFWKEMVERGSQIARFNGTHPSAWEIVNRIIENHDHPLTLHIQTELVDLGKLIPETEAGNTLRTTLKELIETHKKTVMQLKNEKGGPGSEDLQGRLRETEAQLQLLLKQIQDLKVPLGARVKSWFGLR</sequence>
<protein>
    <submittedName>
        <fullName evidence="1">Uncharacterized protein</fullName>
    </submittedName>
</protein>
<name>A0ACB8BHT9_9AGAM</name>
<keyword evidence="2" id="KW-1185">Reference proteome</keyword>
<accession>A0ACB8BHT9</accession>
<dbReference type="EMBL" id="MU266403">
    <property type="protein sequence ID" value="KAH7925410.1"/>
    <property type="molecule type" value="Genomic_DNA"/>
</dbReference>
<proteinExistence type="predicted"/>
<reference evidence="1" key="1">
    <citation type="journal article" date="2021" name="New Phytol.">
        <title>Evolutionary innovations through gain and loss of genes in the ectomycorrhizal Boletales.</title>
        <authorList>
            <person name="Wu G."/>
            <person name="Miyauchi S."/>
            <person name="Morin E."/>
            <person name="Kuo A."/>
            <person name="Drula E."/>
            <person name="Varga T."/>
            <person name="Kohler A."/>
            <person name="Feng B."/>
            <person name="Cao Y."/>
            <person name="Lipzen A."/>
            <person name="Daum C."/>
            <person name="Hundley H."/>
            <person name="Pangilinan J."/>
            <person name="Johnson J."/>
            <person name="Barry K."/>
            <person name="LaButti K."/>
            <person name="Ng V."/>
            <person name="Ahrendt S."/>
            <person name="Min B."/>
            <person name="Choi I.G."/>
            <person name="Park H."/>
            <person name="Plett J.M."/>
            <person name="Magnuson J."/>
            <person name="Spatafora J.W."/>
            <person name="Nagy L.G."/>
            <person name="Henrissat B."/>
            <person name="Grigoriev I.V."/>
            <person name="Yang Z.L."/>
            <person name="Xu J."/>
            <person name="Martin F.M."/>
        </authorList>
    </citation>
    <scope>NUCLEOTIDE SEQUENCE</scope>
    <source>
        <strain evidence="1">KUC20120723A-06</strain>
    </source>
</reference>
<evidence type="ECO:0000313" key="1">
    <source>
        <dbReference type="EMBL" id="KAH7925410.1"/>
    </source>
</evidence>
<evidence type="ECO:0000313" key="2">
    <source>
        <dbReference type="Proteomes" id="UP000790709"/>
    </source>
</evidence>
<dbReference type="Proteomes" id="UP000790709">
    <property type="component" value="Unassembled WGS sequence"/>
</dbReference>
<organism evidence="1 2">
    <name type="scientific">Leucogyrophana mollusca</name>
    <dbReference type="NCBI Taxonomy" id="85980"/>
    <lineage>
        <taxon>Eukaryota</taxon>
        <taxon>Fungi</taxon>
        <taxon>Dikarya</taxon>
        <taxon>Basidiomycota</taxon>
        <taxon>Agaricomycotina</taxon>
        <taxon>Agaricomycetes</taxon>
        <taxon>Agaricomycetidae</taxon>
        <taxon>Boletales</taxon>
        <taxon>Boletales incertae sedis</taxon>
        <taxon>Leucogyrophana</taxon>
    </lineage>
</organism>
<gene>
    <name evidence="1" type="ORF">BV22DRAFT_1161391</name>
</gene>
<comment type="caution">
    <text evidence="1">The sequence shown here is derived from an EMBL/GenBank/DDBJ whole genome shotgun (WGS) entry which is preliminary data.</text>
</comment>